<dbReference type="EMBL" id="HG739109">
    <property type="protein sequence ID" value="CDP07198.1"/>
    <property type="molecule type" value="Genomic_DNA"/>
</dbReference>
<sequence length="54" mass="6083">MYTEVSMFLMPPFPAIIIMIHETGAFLFAVALLFADKDLFYISKVKAESVPLTN</sequence>
<gene>
    <name evidence="2" type="ORF">GSCOC_T00024366001</name>
</gene>
<dbReference type="Gramene" id="CDP07198">
    <property type="protein sequence ID" value="CDP07198"/>
    <property type="gene ID" value="GSCOC_T00024366001"/>
</dbReference>
<organism evidence="2 3">
    <name type="scientific">Coffea canephora</name>
    <name type="common">Robusta coffee</name>
    <dbReference type="NCBI Taxonomy" id="49390"/>
    <lineage>
        <taxon>Eukaryota</taxon>
        <taxon>Viridiplantae</taxon>
        <taxon>Streptophyta</taxon>
        <taxon>Embryophyta</taxon>
        <taxon>Tracheophyta</taxon>
        <taxon>Spermatophyta</taxon>
        <taxon>Magnoliopsida</taxon>
        <taxon>eudicotyledons</taxon>
        <taxon>Gunneridae</taxon>
        <taxon>Pentapetalae</taxon>
        <taxon>asterids</taxon>
        <taxon>lamiids</taxon>
        <taxon>Gentianales</taxon>
        <taxon>Rubiaceae</taxon>
        <taxon>Ixoroideae</taxon>
        <taxon>Gardenieae complex</taxon>
        <taxon>Bertiereae - Coffeeae clade</taxon>
        <taxon>Coffeeae</taxon>
        <taxon>Coffea</taxon>
    </lineage>
</organism>
<evidence type="ECO:0000313" key="3">
    <source>
        <dbReference type="Proteomes" id="UP000295252"/>
    </source>
</evidence>
<reference evidence="3" key="1">
    <citation type="journal article" date="2014" name="Science">
        <title>The coffee genome provides insight into the convergent evolution of caffeine biosynthesis.</title>
        <authorList>
            <person name="Denoeud F."/>
            <person name="Carretero-Paulet L."/>
            <person name="Dereeper A."/>
            <person name="Droc G."/>
            <person name="Guyot R."/>
            <person name="Pietrella M."/>
            <person name="Zheng C."/>
            <person name="Alberti A."/>
            <person name="Anthony F."/>
            <person name="Aprea G."/>
            <person name="Aury J.M."/>
            <person name="Bento P."/>
            <person name="Bernard M."/>
            <person name="Bocs S."/>
            <person name="Campa C."/>
            <person name="Cenci A."/>
            <person name="Combes M.C."/>
            <person name="Crouzillat D."/>
            <person name="Da Silva C."/>
            <person name="Daddiego L."/>
            <person name="De Bellis F."/>
            <person name="Dussert S."/>
            <person name="Garsmeur O."/>
            <person name="Gayraud T."/>
            <person name="Guignon V."/>
            <person name="Jahn K."/>
            <person name="Jamilloux V."/>
            <person name="Joet T."/>
            <person name="Labadie K."/>
            <person name="Lan T."/>
            <person name="Leclercq J."/>
            <person name="Lepelley M."/>
            <person name="Leroy T."/>
            <person name="Li L.T."/>
            <person name="Librado P."/>
            <person name="Lopez L."/>
            <person name="Munoz A."/>
            <person name="Noel B."/>
            <person name="Pallavicini A."/>
            <person name="Perrotta G."/>
            <person name="Poncet V."/>
            <person name="Pot D."/>
            <person name="Priyono X."/>
            <person name="Rigoreau M."/>
            <person name="Rouard M."/>
            <person name="Rozas J."/>
            <person name="Tranchant-Dubreuil C."/>
            <person name="VanBuren R."/>
            <person name="Zhang Q."/>
            <person name="Andrade A.C."/>
            <person name="Argout X."/>
            <person name="Bertrand B."/>
            <person name="de Kochko A."/>
            <person name="Graziosi G."/>
            <person name="Henry R.J."/>
            <person name="Jayarama X."/>
            <person name="Ming R."/>
            <person name="Nagai C."/>
            <person name="Rounsley S."/>
            <person name="Sankoff D."/>
            <person name="Giuliano G."/>
            <person name="Albert V.A."/>
            <person name="Wincker P."/>
            <person name="Lashermes P."/>
        </authorList>
    </citation>
    <scope>NUCLEOTIDE SEQUENCE [LARGE SCALE GENOMIC DNA]</scope>
    <source>
        <strain evidence="3">cv. DH200-94</strain>
    </source>
</reference>
<protein>
    <submittedName>
        <fullName evidence="2">Uncharacterized protein</fullName>
    </submittedName>
</protein>
<keyword evidence="1" id="KW-0472">Membrane</keyword>
<evidence type="ECO:0000313" key="2">
    <source>
        <dbReference type="EMBL" id="CDP07198.1"/>
    </source>
</evidence>
<dbReference type="Proteomes" id="UP000295252">
    <property type="component" value="Chromosome X"/>
</dbReference>
<accession>A0A068UHY1</accession>
<dbReference type="AlphaFoldDB" id="A0A068UHY1"/>
<feature type="transmembrane region" description="Helical" evidence="1">
    <location>
        <begin position="12"/>
        <end position="35"/>
    </location>
</feature>
<evidence type="ECO:0000256" key="1">
    <source>
        <dbReference type="SAM" id="Phobius"/>
    </source>
</evidence>
<proteinExistence type="predicted"/>
<keyword evidence="1" id="KW-1133">Transmembrane helix</keyword>
<dbReference type="InParanoid" id="A0A068UHY1"/>
<keyword evidence="1" id="KW-0812">Transmembrane</keyword>
<keyword evidence="3" id="KW-1185">Reference proteome</keyword>
<name>A0A068UHY1_COFCA</name>